<dbReference type="Proteomes" id="UP000187209">
    <property type="component" value="Unassembled WGS sequence"/>
</dbReference>
<accession>A0A1R2BZH5</accession>
<name>A0A1R2BZH5_9CILI</name>
<reference evidence="1 2" key="1">
    <citation type="submission" date="2016-11" db="EMBL/GenBank/DDBJ databases">
        <title>The macronuclear genome of Stentor coeruleus: a giant cell with tiny introns.</title>
        <authorList>
            <person name="Slabodnick M."/>
            <person name="Ruby J.G."/>
            <person name="Reiff S.B."/>
            <person name="Swart E.C."/>
            <person name="Gosai S."/>
            <person name="Prabakaran S."/>
            <person name="Witkowska E."/>
            <person name="Larue G.E."/>
            <person name="Fisher S."/>
            <person name="Freeman R.M."/>
            <person name="Gunawardena J."/>
            <person name="Chu W."/>
            <person name="Stover N.A."/>
            <person name="Gregory B.D."/>
            <person name="Nowacki M."/>
            <person name="Derisi J."/>
            <person name="Roy S.W."/>
            <person name="Marshall W.F."/>
            <person name="Sood P."/>
        </authorList>
    </citation>
    <scope>NUCLEOTIDE SEQUENCE [LARGE SCALE GENOMIC DNA]</scope>
    <source>
        <strain evidence="1">WM001</strain>
    </source>
</reference>
<protein>
    <submittedName>
        <fullName evidence="1">Uncharacterized protein</fullName>
    </submittedName>
</protein>
<gene>
    <name evidence="1" type="ORF">SteCoe_17145</name>
</gene>
<dbReference type="AlphaFoldDB" id="A0A1R2BZH5"/>
<evidence type="ECO:0000313" key="2">
    <source>
        <dbReference type="Proteomes" id="UP000187209"/>
    </source>
</evidence>
<evidence type="ECO:0000313" key="1">
    <source>
        <dbReference type="EMBL" id="OMJ82192.1"/>
    </source>
</evidence>
<organism evidence="1 2">
    <name type="scientific">Stentor coeruleus</name>
    <dbReference type="NCBI Taxonomy" id="5963"/>
    <lineage>
        <taxon>Eukaryota</taxon>
        <taxon>Sar</taxon>
        <taxon>Alveolata</taxon>
        <taxon>Ciliophora</taxon>
        <taxon>Postciliodesmatophora</taxon>
        <taxon>Heterotrichea</taxon>
        <taxon>Heterotrichida</taxon>
        <taxon>Stentoridae</taxon>
        <taxon>Stentor</taxon>
    </lineage>
</organism>
<proteinExistence type="predicted"/>
<dbReference type="OrthoDB" id="324611at2759"/>
<dbReference type="EMBL" id="MPUH01000349">
    <property type="protein sequence ID" value="OMJ82192.1"/>
    <property type="molecule type" value="Genomic_DNA"/>
</dbReference>
<sequence length="317" mass="36855">MTSNTKKEEIDHYKKLTAESVRQELKAYKSRLAEDTLSRKALLELESRKISEMELKFSQAKEKRLETRRSSDSQTSNYTSKYLDHLKSLQIRAKELLKSTSIIENFPEPPQLESKAIIKATEEIKHIRVPVMIPKSILRKTLKEKPPAVNKIMKNGEIMSIHLLTDGMPAFDPLVKAEAKVMKSQIGMEKDILADISCLESKRNHLLKSVSPIRHKVVYSDLTPPEYITKIRQSTPKEKFERHNFRENNVLEKTAESHRSWVSERMKSYSQRIKDVCKPQVSVKKQIEMQLLKEKLKRDKPFVTSRIKLENVALVFE</sequence>
<comment type="caution">
    <text evidence="1">The sequence shown here is derived from an EMBL/GenBank/DDBJ whole genome shotgun (WGS) entry which is preliminary data.</text>
</comment>
<keyword evidence="2" id="KW-1185">Reference proteome</keyword>